<evidence type="ECO:0000259" key="1">
    <source>
        <dbReference type="Pfam" id="PF13088"/>
    </source>
</evidence>
<accession>A0A6C0EAI2</accession>
<dbReference type="CDD" id="cd15482">
    <property type="entry name" value="Sialidase_non-viral"/>
    <property type="match status" value="1"/>
</dbReference>
<name>A0A6C0EAI2_9ZZZZ</name>
<dbReference type="AlphaFoldDB" id="A0A6C0EAI2"/>
<protein>
    <recommendedName>
        <fullName evidence="1">Sialidase domain-containing protein</fullName>
    </recommendedName>
</protein>
<dbReference type="PANTHER" id="PTHR43752:SF2">
    <property type="entry name" value="BNR_ASP-BOX REPEAT FAMILY PROTEIN"/>
    <property type="match status" value="1"/>
</dbReference>
<dbReference type="Gene3D" id="2.120.10.10">
    <property type="match status" value="1"/>
</dbReference>
<dbReference type="EMBL" id="MN739762">
    <property type="protein sequence ID" value="QHT25269.1"/>
    <property type="molecule type" value="Genomic_DNA"/>
</dbReference>
<dbReference type="InterPro" id="IPR011040">
    <property type="entry name" value="Sialidase"/>
</dbReference>
<dbReference type="PANTHER" id="PTHR43752">
    <property type="entry name" value="BNR/ASP-BOX REPEAT FAMILY PROTEIN"/>
    <property type="match status" value="1"/>
</dbReference>
<sequence length="378" mass="44755">MKNNLQKTIMKTYWSKEYNWRRASVSRYLQTPDDNCVINNETYFKPPNINNHSSNLYYDVKKNILCCCWFSGDNEGDEGCHIYISRFDLNNKMMMWSDPIKITDNKGFADQNPIMFYFKDYYYMIHNTQVDKVGDTSAYIKLVKSVTNDFSAKEIQSCEFDNKRGQMIRCRVLVEDDRVLLPFYFIEYNNTEAYFKSGLYIIRSLDKVIEYQKVIIEGSENLLEPCLVRVGNDCNGIKYHLYFRDQRAKYVYRSISMDGGVTWDKPEVLVLENNHSAIDVIRASNGKLVLVGNRKFDKRNFGRAPLSIYVSDDDGVNWKFIMDLDPKESEPYYVWRYGEFSYPSILEIGDYFHISYTYNRKTIKYIKILIRNILEKID</sequence>
<proteinExistence type="predicted"/>
<feature type="domain" description="Sialidase" evidence="1">
    <location>
        <begin position="65"/>
        <end position="354"/>
    </location>
</feature>
<dbReference type="SUPFAM" id="SSF50939">
    <property type="entry name" value="Sialidases"/>
    <property type="match status" value="1"/>
</dbReference>
<dbReference type="InterPro" id="IPR036278">
    <property type="entry name" value="Sialidase_sf"/>
</dbReference>
<dbReference type="Pfam" id="PF13088">
    <property type="entry name" value="BNR_2"/>
    <property type="match status" value="1"/>
</dbReference>
<organism evidence="2">
    <name type="scientific">viral metagenome</name>
    <dbReference type="NCBI Taxonomy" id="1070528"/>
    <lineage>
        <taxon>unclassified sequences</taxon>
        <taxon>metagenomes</taxon>
        <taxon>organismal metagenomes</taxon>
    </lineage>
</organism>
<reference evidence="2" key="1">
    <citation type="journal article" date="2020" name="Nature">
        <title>Giant virus diversity and host interactions through global metagenomics.</title>
        <authorList>
            <person name="Schulz F."/>
            <person name="Roux S."/>
            <person name="Paez-Espino D."/>
            <person name="Jungbluth S."/>
            <person name="Walsh D.A."/>
            <person name="Denef V.J."/>
            <person name="McMahon K.D."/>
            <person name="Konstantinidis K.T."/>
            <person name="Eloe-Fadrosh E.A."/>
            <person name="Kyrpides N.C."/>
            <person name="Woyke T."/>
        </authorList>
    </citation>
    <scope>NUCLEOTIDE SEQUENCE</scope>
    <source>
        <strain evidence="2">GVMAG-M-3300023179-150</strain>
    </source>
</reference>
<evidence type="ECO:0000313" key="2">
    <source>
        <dbReference type="EMBL" id="QHT25269.1"/>
    </source>
</evidence>